<dbReference type="SUPFAM" id="SSF52172">
    <property type="entry name" value="CheY-like"/>
    <property type="match status" value="1"/>
</dbReference>
<feature type="modified residue" description="4-aspartylphosphate" evidence="2">
    <location>
        <position position="58"/>
    </location>
</feature>
<keyword evidence="2" id="KW-0597">Phosphoprotein</keyword>
<dbReference type="InterPro" id="IPR052016">
    <property type="entry name" value="Bact_Sigma-Reg"/>
</dbReference>
<sequence>MQQQQTQLKLLIVDDDPDITQLISRVLMKLSYDIRTATSASEALNILRGCPTDILITDIDMPGMNGIKLMEEVLRLYPNTVAIGITGYGNIDFAVNFMKRGGTDFLQKPINVDTIKFAVNSAAEKYRLKQELRRSNEELRRNNIALQKEIKARVESDELNKKLFETHSAIMLVIDPETGDIVNANLAACNYYGYSKKEIARLKITDLNTLTKEEVFAEMNRAKTQEKNFFCFRHRLANGEIREVEVISVPTKMENRQFLYSTIRDVSRRIRAEKALQASEQRYREVFENAPVGIYQASVEGKFLKVNPAMARIFGYSSADEMISDVKNISEQIYTHKDHRKKFFEKIRKHRGWLTIEEEYFRKDKTIIIAKVTLRLVRDEHENPLYVEGFIEDVTEKRQQEDAFNLEMSRAKELHDLVLEPRLPIMPGLQINIKCLPAECIGGDVLEFLKLDDKRLLVFLADVTGHGIPAAITGNTLKMLFRELSETDSNPVSICQNLNQKMHKIILTDDIIAAFCGQIDLESMKLTYCLCGIPSPIILRNHERIYLKPTGLPLGVFDDATYDDRTLTLMKNDTLVAFTDGITEAKAEHGEIFGLKRVADSIGKGKYDVHTVIDNIIKKARAFQKKETFRDDVIIFKVNIFDEHESLSIKPRNRFCSANKCRYKIKTKYISIGKLVRFFTEHMAEKSRESFDNLKKLRIAFFEMLTNAIEHGNLELTDLKRDNEFYDSKKYREIYKNRIHSDKYGERLICIECLYSDKQLEISIEDEGKGFNIKNVPDPTHEDNITKLSGRGIAIAKMNTDQVTYNAKGNKVVLRHKIIYE</sequence>
<reference evidence="7" key="1">
    <citation type="journal article" date="2021" name="Microb. Physiol.">
        <title>Proteogenomic Insights into the Physiology of Marine, Sulfate-Reducing, Filamentous Desulfonema limicola and Desulfonema magnum.</title>
        <authorList>
            <person name="Schnaars V."/>
            <person name="Wohlbrand L."/>
            <person name="Scheve S."/>
            <person name="Hinrichs C."/>
            <person name="Reinhardt R."/>
            <person name="Rabus R."/>
        </authorList>
    </citation>
    <scope>NUCLEOTIDE SEQUENCE</scope>
    <source>
        <strain evidence="7">4be13</strain>
    </source>
</reference>
<dbReference type="GO" id="GO:0016791">
    <property type="term" value="F:phosphatase activity"/>
    <property type="evidence" value="ECO:0007669"/>
    <property type="project" value="TreeGrafter"/>
</dbReference>
<dbReference type="InterPro" id="IPR013767">
    <property type="entry name" value="PAS_fold"/>
</dbReference>
<dbReference type="Gene3D" id="3.30.565.10">
    <property type="entry name" value="Histidine kinase-like ATPase, C-terminal domain"/>
    <property type="match status" value="1"/>
</dbReference>
<dbReference type="InterPro" id="IPR000014">
    <property type="entry name" value="PAS"/>
</dbReference>
<dbReference type="RefSeq" id="WP_207683464.1">
    <property type="nucleotide sequence ID" value="NZ_CP061800.1"/>
</dbReference>
<feature type="domain" description="PAS" evidence="5">
    <location>
        <begin position="156"/>
        <end position="199"/>
    </location>
</feature>
<evidence type="ECO:0000259" key="5">
    <source>
        <dbReference type="PROSITE" id="PS50112"/>
    </source>
</evidence>
<dbReference type="PROSITE" id="PS50112">
    <property type="entry name" value="PAS"/>
    <property type="match status" value="2"/>
</dbReference>
<evidence type="ECO:0000313" key="8">
    <source>
        <dbReference type="Proteomes" id="UP000663722"/>
    </source>
</evidence>
<dbReference type="GO" id="GO:0016301">
    <property type="term" value="F:kinase activity"/>
    <property type="evidence" value="ECO:0007669"/>
    <property type="project" value="UniProtKB-KW"/>
</dbReference>
<dbReference type="Gene3D" id="3.60.40.10">
    <property type="entry name" value="PPM-type phosphatase domain"/>
    <property type="match status" value="1"/>
</dbReference>
<dbReference type="InterPro" id="IPR001610">
    <property type="entry name" value="PAC"/>
</dbReference>
<name>A0A975BPX5_9BACT</name>
<dbReference type="SMART" id="SM00086">
    <property type="entry name" value="PAC"/>
    <property type="match status" value="2"/>
</dbReference>
<evidence type="ECO:0000259" key="4">
    <source>
        <dbReference type="PROSITE" id="PS50110"/>
    </source>
</evidence>
<feature type="coiled-coil region" evidence="3">
    <location>
        <begin position="122"/>
        <end position="149"/>
    </location>
</feature>
<keyword evidence="7" id="KW-0418">Kinase</keyword>
<feature type="domain" description="PAC" evidence="6">
    <location>
        <begin position="354"/>
        <end position="406"/>
    </location>
</feature>
<dbReference type="Pfam" id="PF00072">
    <property type="entry name" value="Response_reg"/>
    <property type="match status" value="1"/>
</dbReference>
<dbReference type="InterPro" id="IPR036457">
    <property type="entry name" value="PPM-type-like_dom_sf"/>
</dbReference>
<dbReference type="InterPro" id="IPR011006">
    <property type="entry name" value="CheY-like_superfamily"/>
</dbReference>
<dbReference type="PROSITE" id="PS50113">
    <property type="entry name" value="PAC"/>
    <property type="match status" value="1"/>
</dbReference>
<keyword evidence="8" id="KW-1185">Reference proteome</keyword>
<feature type="domain" description="Response regulatory" evidence="4">
    <location>
        <begin position="9"/>
        <end position="123"/>
    </location>
</feature>
<dbReference type="SUPFAM" id="SSF55874">
    <property type="entry name" value="ATPase domain of HSP90 chaperone/DNA topoisomerase II/histidine kinase"/>
    <property type="match status" value="1"/>
</dbReference>
<dbReference type="SUPFAM" id="SSF55785">
    <property type="entry name" value="PYP-like sensor domain (PAS domain)"/>
    <property type="match status" value="2"/>
</dbReference>
<dbReference type="Pfam" id="PF13426">
    <property type="entry name" value="PAS_9"/>
    <property type="match status" value="1"/>
</dbReference>
<gene>
    <name evidence="7" type="ORF">dnm_049620</name>
</gene>
<dbReference type="CDD" id="cd00130">
    <property type="entry name" value="PAS"/>
    <property type="match status" value="2"/>
</dbReference>
<keyword evidence="7" id="KW-0808">Transferase</keyword>
<dbReference type="Gene3D" id="3.40.50.2300">
    <property type="match status" value="1"/>
</dbReference>
<dbReference type="SMART" id="SM00331">
    <property type="entry name" value="PP2C_SIG"/>
    <property type="match status" value="1"/>
</dbReference>
<dbReference type="Pfam" id="PF13581">
    <property type="entry name" value="HATPase_c_2"/>
    <property type="match status" value="1"/>
</dbReference>
<proteinExistence type="predicted"/>
<dbReference type="Pfam" id="PF00989">
    <property type="entry name" value="PAS"/>
    <property type="match status" value="1"/>
</dbReference>
<dbReference type="InterPro" id="IPR035965">
    <property type="entry name" value="PAS-like_dom_sf"/>
</dbReference>
<dbReference type="InterPro" id="IPR001789">
    <property type="entry name" value="Sig_transdc_resp-reg_receiver"/>
</dbReference>
<evidence type="ECO:0000256" key="3">
    <source>
        <dbReference type="SAM" id="Coils"/>
    </source>
</evidence>
<evidence type="ECO:0000256" key="1">
    <source>
        <dbReference type="ARBA" id="ARBA00022801"/>
    </source>
</evidence>
<dbReference type="AlphaFoldDB" id="A0A975BPX5"/>
<dbReference type="EMBL" id="CP061800">
    <property type="protein sequence ID" value="QTA88915.1"/>
    <property type="molecule type" value="Genomic_DNA"/>
</dbReference>
<evidence type="ECO:0000313" key="7">
    <source>
        <dbReference type="EMBL" id="QTA88915.1"/>
    </source>
</evidence>
<accession>A0A975BPX5</accession>
<dbReference type="SMART" id="SM00091">
    <property type="entry name" value="PAS"/>
    <property type="match status" value="2"/>
</dbReference>
<dbReference type="InterPro" id="IPR036890">
    <property type="entry name" value="HATPase_C_sf"/>
</dbReference>
<dbReference type="PANTHER" id="PTHR43156">
    <property type="entry name" value="STAGE II SPORULATION PROTEIN E-RELATED"/>
    <property type="match status" value="1"/>
</dbReference>
<dbReference type="GO" id="GO:0000160">
    <property type="term" value="P:phosphorelay signal transduction system"/>
    <property type="evidence" value="ECO:0007669"/>
    <property type="project" value="InterPro"/>
</dbReference>
<feature type="domain" description="PAS" evidence="5">
    <location>
        <begin position="279"/>
        <end position="320"/>
    </location>
</feature>
<dbReference type="InterPro" id="IPR000700">
    <property type="entry name" value="PAS-assoc_C"/>
</dbReference>
<dbReference type="CDD" id="cd16936">
    <property type="entry name" value="HATPase_RsbW-like"/>
    <property type="match status" value="1"/>
</dbReference>
<dbReference type="PANTHER" id="PTHR43156:SF2">
    <property type="entry name" value="STAGE II SPORULATION PROTEIN E"/>
    <property type="match status" value="1"/>
</dbReference>
<dbReference type="NCBIfam" id="TIGR00229">
    <property type="entry name" value="sensory_box"/>
    <property type="match status" value="2"/>
</dbReference>
<dbReference type="Pfam" id="PF07228">
    <property type="entry name" value="SpoIIE"/>
    <property type="match status" value="1"/>
</dbReference>
<dbReference type="GO" id="GO:0006355">
    <property type="term" value="P:regulation of DNA-templated transcription"/>
    <property type="evidence" value="ECO:0007669"/>
    <property type="project" value="InterPro"/>
</dbReference>
<dbReference type="SMART" id="SM00448">
    <property type="entry name" value="REC"/>
    <property type="match status" value="1"/>
</dbReference>
<dbReference type="KEGG" id="dmm:dnm_049620"/>
<organism evidence="7 8">
    <name type="scientific">Desulfonema magnum</name>
    <dbReference type="NCBI Taxonomy" id="45655"/>
    <lineage>
        <taxon>Bacteria</taxon>
        <taxon>Pseudomonadati</taxon>
        <taxon>Thermodesulfobacteriota</taxon>
        <taxon>Desulfobacteria</taxon>
        <taxon>Desulfobacterales</taxon>
        <taxon>Desulfococcaceae</taxon>
        <taxon>Desulfonema</taxon>
    </lineage>
</organism>
<dbReference type="InterPro" id="IPR001932">
    <property type="entry name" value="PPM-type_phosphatase-like_dom"/>
</dbReference>
<evidence type="ECO:0000256" key="2">
    <source>
        <dbReference type="PROSITE-ProRule" id="PRU00169"/>
    </source>
</evidence>
<dbReference type="Gene3D" id="3.30.450.20">
    <property type="entry name" value="PAS domain"/>
    <property type="match status" value="2"/>
</dbReference>
<dbReference type="InterPro" id="IPR003594">
    <property type="entry name" value="HATPase_dom"/>
</dbReference>
<keyword evidence="1" id="KW-0378">Hydrolase</keyword>
<dbReference type="PROSITE" id="PS50110">
    <property type="entry name" value="RESPONSE_REGULATORY"/>
    <property type="match status" value="1"/>
</dbReference>
<evidence type="ECO:0000259" key="6">
    <source>
        <dbReference type="PROSITE" id="PS50113"/>
    </source>
</evidence>
<protein>
    <submittedName>
        <fullName evidence="7">Two component system response regulator/histidine kinase, PAS domain-containing</fullName>
    </submittedName>
</protein>
<keyword evidence="3" id="KW-0175">Coiled coil</keyword>
<dbReference type="Proteomes" id="UP000663722">
    <property type="component" value="Chromosome"/>
</dbReference>